<feature type="region of interest" description="Disordered" evidence="1">
    <location>
        <begin position="84"/>
        <end position="109"/>
    </location>
</feature>
<accession>A0A0W0F9D9</accession>
<name>A0A0W0F9D9_MONRR</name>
<dbReference type="Proteomes" id="UP000054988">
    <property type="component" value="Unassembled WGS sequence"/>
</dbReference>
<comment type="caution">
    <text evidence="2">The sequence shown here is derived from an EMBL/GenBank/DDBJ whole genome shotgun (WGS) entry which is preliminary data.</text>
</comment>
<evidence type="ECO:0000256" key="1">
    <source>
        <dbReference type="SAM" id="MobiDB-lite"/>
    </source>
</evidence>
<protein>
    <submittedName>
        <fullName evidence="2">Uncharacterized protein</fullName>
    </submittedName>
</protein>
<evidence type="ECO:0000313" key="3">
    <source>
        <dbReference type="Proteomes" id="UP000054988"/>
    </source>
</evidence>
<gene>
    <name evidence="2" type="ORF">WG66_14488</name>
</gene>
<proteinExistence type="predicted"/>
<organism evidence="2 3">
    <name type="scientific">Moniliophthora roreri</name>
    <name type="common">Frosty pod rot fungus</name>
    <name type="synonym">Monilia roreri</name>
    <dbReference type="NCBI Taxonomy" id="221103"/>
    <lineage>
        <taxon>Eukaryota</taxon>
        <taxon>Fungi</taxon>
        <taxon>Dikarya</taxon>
        <taxon>Basidiomycota</taxon>
        <taxon>Agaricomycotina</taxon>
        <taxon>Agaricomycetes</taxon>
        <taxon>Agaricomycetidae</taxon>
        <taxon>Agaricales</taxon>
        <taxon>Marasmiineae</taxon>
        <taxon>Marasmiaceae</taxon>
        <taxon>Moniliophthora</taxon>
    </lineage>
</organism>
<evidence type="ECO:0000313" key="2">
    <source>
        <dbReference type="EMBL" id="KTB32904.1"/>
    </source>
</evidence>
<feature type="compositionally biased region" description="Low complexity" evidence="1">
    <location>
        <begin position="87"/>
        <end position="100"/>
    </location>
</feature>
<reference evidence="2 3" key="1">
    <citation type="submission" date="2015-12" db="EMBL/GenBank/DDBJ databases">
        <title>Draft genome sequence of Moniliophthora roreri, the causal agent of frosty pod rot of cacao.</title>
        <authorList>
            <person name="Aime M.C."/>
            <person name="Diaz-Valderrama J.R."/>
            <person name="Kijpornyongpan T."/>
            <person name="Phillips-Mora W."/>
        </authorList>
    </citation>
    <scope>NUCLEOTIDE SEQUENCE [LARGE SCALE GENOMIC DNA]</scope>
    <source>
        <strain evidence="2 3">MCA 2952</strain>
    </source>
</reference>
<dbReference type="AlphaFoldDB" id="A0A0W0F9D9"/>
<dbReference type="EMBL" id="LATX01002199">
    <property type="protein sequence ID" value="KTB32904.1"/>
    <property type="molecule type" value="Genomic_DNA"/>
</dbReference>
<sequence length="139" mass="15030">MCLSDQPQITVAEHRPNPTLVLKLPSINGPLLVLPRTGSLPDYHYGYVSQSTKTTLTRSFAPLSDMVLLQQDADNKSFLNGAYARTQPSKQIQRRPQQQQTSGALVEGAGGNYRAGGEFTMAWDDGVAPQNVICAGLGK</sequence>